<feature type="transmembrane region" description="Helical" evidence="2">
    <location>
        <begin position="101"/>
        <end position="123"/>
    </location>
</feature>
<feature type="signal peptide" evidence="3">
    <location>
        <begin position="1"/>
        <end position="26"/>
    </location>
</feature>
<reference evidence="4 5" key="1">
    <citation type="submission" date="2020-12" db="EMBL/GenBank/DDBJ databases">
        <title>FDA dAtabase for Regulatory Grade micrObial Sequences (FDA-ARGOS): Supporting development and validation of Infectious Disease Dx tests.</title>
        <authorList>
            <person name="Sproer C."/>
            <person name="Gronow S."/>
            <person name="Severitt S."/>
            <person name="Schroder I."/>
            <person name="Tallon L."/>
            <person name="Sadzewicz L."/>
            <person name="Zhao X."/>
            <person name="Boylan J."/>
            <person name="Ott S."/>
            <person name="Bowen H."/>
            <person name="Vavikolanu K."/>
            <person name="Mehta A."/>
            <person name="Aluvathingal J."/>
            <person name="Nadendla S."/>
            <person name="Lowell S."/>
            <person name="Myers T."/>
            <person name="Yan Y."/>
            <person name="Sichtig H."/>
        </authorList>
    </citation>
    <scope>NUCLEOTIDE SEQUENCE [LARGE SCALE GENOMIC DNA]</scope>
    <source>
        <strain evidence="4 5">FDAARGOS_1053</strain>
    </source>
</reference>
<name>A0A7T4EGA4_9CORY</name>
<feature type="compositionally biased region" description="Polar residues" evidence="1">
    <location>
        <begin position="135"/>
        <end position="154"/>
    </location>
</feature>
<dbReference type="Proteomes" id="UP000596145">
    <property type="component" value="Chromosome"/>
</dbReference>
<feature type="transmembrane region" description="Helical" evidence="2">
    <location>
        <begin position="42"/>
        <end position="62"/>
    </location>
</feature>
<sequence>MKTKRMVAATVASAIALTGVTSVAGAEETQKGYQCVANGTTYTNPLVWSAPVVGIISIYAAIPENIRAQYGLPTSQNVRDIIGQALPQVDKQQVEKFVTNGTIAAFSIFSFVIGALASAPGYYQNCVTDIKTPATGDNSETEWNSSKWRGSSKE</sequence>
<proteinExistence type="predicted"/>
<keyword evidence="3" id="KW-0732">Signal</keyword>
<evidence type="ECO:0000256" key="2">
    <source>
        <dbReference type="SAM" id="Phobius"/>
    </source>
</evidence>
<keyword evidence="2" id="KW-0472">Membrane</keyword>
<evidence type="ECO:0000256" key="3">
    <source>
        <dbReference type="SAM" id="SignalP"/>
    </source>
</evidence>
<evidence type="ECO:0000256" key="1">
    <source>
        <dbReference type="SAM" id="MobiDB-lite"/>
    </source>
</evidence>
<organism evidence="4 5">
    <name type="scientific">Corynebacterium glucuronolyticum</name>
    <dbReference type="NCBI Taxonomy" id="39791"/>
    <lineage>
        <taxon>Bacteria</taxon>
        <taxon>Bacillati</taxon>
        <taxon>Actinomycetota</taxon>
        <taxon>Actinomycetes</taxon>
        <taxon>Mycobacteriales</taxon>
        <taxon>Corynebacteriaceae</taxon>
        <taxon>Corynebacterium</taxon>
    </lineage>
</organism>
<feature type="region of interest" description="Disordered" evidence="1">
    <location>
        <begin position="134"/>
        <end position="154"/>
    </location>
</feature>
<dbReference type="RefSeq" id="WP_084037259.1">
    <property type="nucleotide sequence ID" value="NZ_CP066007.1"/>
</dbReference>
<keyword evidence="2" id="KW-1133">Transmembrane helix</keyword>
<feature type="chain" id="PRO_5034595594" evidence="3">
    <location>
        <begin position="27"/>
        <end position="154"/>
    </location>
</feature>
<dbReference type="OrthoDB" id="9872327at2"/>
<dbReference type="GeneID" id="92758783"/>
<accession>A0A7T4EGA4</accession>
<gene>
    <name evidence="4" type="ORF">I6I10_02680</name>
</gene>
<evidence type="ECO:0000313" key="5">
    <source>
        <dbReference type="Proteomes" id="UP000596145"/>
    </source>
</evidence>
<protein>
    <submittedName>
        <fullName evidence="4">Uncharacterized protein</fullName>
    </submittedName>
</protein>
<dbReference type="AlphaFoldDB" id="A0A7T4EGA4"/>
<evidence type="ECO:0000313" key="4">
    <source>
        <dbReference type="EMBL" id="QQB46851.1"/>
    </source>
</evidence>
<dbReference type="EMBL" id="CP066007">
    <property type="protein sequence ID" value="QQB46851.1"/>
    <property type="molecule type" value="Genomic_DNA"/>
</dbReference>
<keyword evidence="2" id="KW-0812">Transmembrane</keyword>